<dbReference type="GO" id="GO:0005524">
    <property type="term" value="F:ATP binding"/>
    <property type="evidence" value="ECO:0007669"/>
    <property type="project" value="UniProtKB-KW"/>
</dbReference>
<dbReference type="GO" id="GO:0005886">
    <property type="term" value="C:plasma membrane"/>
    <property type="evidence" value="ECO:0007669"/>
    <property type="project" value="UniProtKB-SubCell"/>
</dbReference>
<evidence type="ECO:0000256" key="9">
    <source>
        <dbReference type="SAM" id="Phobius"/>
    </source>
</evidence>
<dbReference type="SUPFAM" id="SSF52540">
    <property type="entry name" value="P-loop containing nucleoside triphosphate hydrolases"/>
    <property type="match status" value="1"/>
</dbReference>
<dbReference type="AlphaFoldDB" id="A0A0C6FER3"/>
<sequence length="596" mass="66291">MHGLKQALLQIWRLAYPYYTTREVTTVRLWPLPAVKMQERWVALAMAALVIGIEFAQVAINVRISYFNRDWFNAIQSKDAAAFWSLLFSVFCLWAAVYVASAIIQYVIQSFLRIRWRAWMTRHYVERWLGNDTHYRMGFSGAQADNPDQRIADDIDQFTQTTQSLAINVISTVSNLISFSVILWNISSAFTVPGTDWHVPGFLVWGALIYSGLVTWITHRIGRKLAGLNFEQQRREADFRFSLARLREYGEQVALLDGARAEKVSLGERFASLIKNFYAIVDRRKKLAAFTASYQQVNAVIPYVLVAPYYFAGQIPLGVMTQTAGAFARVEGAMSFFITFYVTLADYKAQVDRLTTFDAAMNRADAMAAASALSVVPATDRGLHLKGLALDLPDGRRIAEAPALSFRPGETTLLTGPSGSGKSTLFRAIAGIWPFGEGSVTTPEGARLMLLPQRPYLPMGTLRAAATYPEPAGSRDDAAIRAALEAARLPHLAGRLDEEAPWAQALSLGEQQRLAIARALLAKPDWLFLDEATAALDEPTEAALYRMLRVELPDTTIVSIGHRSTLTAFHDRRIDMARREDGRFVPTDLAAAVPAE</sequence>
<evidence type="ECO:0000256" key="1">
    <source>
        <dbReference type="ARBA" id="ARBA00004651"/>
    </source>
</evidence>
<comment type="similarity">
    <text evidence="2">Belongs to the ABC transporter superfamily.</text>
</comment>
<dbReference type="InterPro" id="IPR011527">
    <property type="entry name" value="ABC1_TM_dom"/>
</dbReference>
<dbReference type="SMART" id="SM00382">
    <property type="entry name" value="AAA"/>
    <property type="match status" value="1"/>
</dbReference>
<comment type="subcellular location">
    <subcellularLocation>
        <location evidence="1">Cell membrane</location>
        <topology evidence="1">Multi-pass membrane protein</topology>
    </subcellularLocation>
</comment>
<reference evidence="13" key="2">
    <citation type="submission" date="2015-01" db="EMBL/GenBank/DDBJ databases">
        <title>Complete genome sequence of Methylobacterium aquaticum strain 22A.</title>
        <authorList>
            <person name="Tani A."/>
            <person name="Ogura Y."/>
            <person name="Hayashi T."/>
        </authorList>
    </citation>
    <scope>NUCLEOTIDE SEQUENCE [LARGE SCALE GENOMIC DNA]</scope>
    <source>
        <strain evidence="13">MA-22A</strain>
    </source>
</reference>
<dbReference type="Pfam" id="PF00005">
    <property type="entry name" value="ABC_tran"/>
    <property type="match status" value="1"/>
</dbReference>
<evidence type="ECO:0000256" key="4">
    <source>
        <dbReference type="ARBA" id="ARBA00022692"/>
    </source>
</evidence>
<feature type="transmembrane region" description="Helical" evidence="9">
    <location>
        <begin position="41"/>
        <end position="62"/>
    </location>
</feature>
<dbReference type="PANTHER" id="PTHR11384">
    <property type="entry name" value="ATP-BINDING CASSETTE, SUB-FAMILY D MEMBER"/>
    <property type="match status" value="1"/>
</dbReference>
<evidence type="ECO:0000256" key="3">
    <source>
        <dbReference type="ARBA" id="ARBA00022448"/>
    </source>
</evidence>
<evidence type="ECO:0000256" key="2">
    <source>
        <dbReference type="ARBA" id="ARBA00005417"/>
    </source>
</evidence>
<dbReference type="Gene3D" id="1.20.1560.10">
    <property type="entry name" value="ABC transporter type 1, transmembrane domain"/>
    <property type="match status" value="1"/>
</dbReference>
<feature type="domain" description="ABC transporter" evidence="10">
    <location>
        <begin position="383"/>
        <end position="595"/>
    </location>
</feature>
<dbReference type="PROSITE" id="PS50893">
    <property type="entry name" value="ABC_TRANSPORTER_2"/>
    <property type="match status" value="1"/>
</dbReference>
<evidence type="ECO:0000259" key="11">
    <source>
        <dbReference type="PROSITE" id="PS50929"/>
    </source>
</evidence>
<dbReference type="Gene3D" id="3.40.50.300">
    <property type="entry name" value="P-loop containing nucleotide triphosphate hydrolases"/>
    <property type="match status" value="1"/>
</dbReference>
<gene>
    <name evidence="12" type="ORF">Maq22A_c20160</name>
</gene>
<evidence type="ECO:0000256" key="7">
    <source>
        <dbReference type="ARBA" id="ARBA00022989"/>
    </source>
</evidence>
<dbReference type="PROSITE" id="PS00211">
    <property type="entry name" value="ABC_TRANSPORTER_1"/>
    <property type="match status" value="1"/>
</dbReference>
<dbReference type="InterPro" id="IPR003439">
    <property type="entry name" value="ABC_transporter-like_ATP-bd"/>
</dbReference>
<keyword evidence="6" id="KW-0067">ATP-binding</keyword>
<dbReference type="STRING" id="270351.Maq22A_c20160"/>
<dbReference type="RefSeq" id="WP_060848088.1">
    <property type="nucleotide sequence ID" value="NZ_AP014704.1"/>
</dbReference>
<dbReference type="InterPro" id="IPR036640">
    <property type="entry name" value="ABC1_TM_sf"/>
</dbReference>
<dbReference type="EMBL" id="AP014704">
    <property type="protein sequence ID" value="BAQ47083.1"/>
    <property type="molecule type" value="Genomic_DNA"/>
</dbReference>
<keyword evidence="5" id="KW-0547">Nucleotide-binding</keyword>
<keyword evidence="7 9" id="KW-1133">Transmembrane helix</keyword>
<dbReference type="Proteomes" id="UP000061432">
    <property type="component" value="Chromosome"/>
</dbReference>
<dbReference type="CDD" id="cd03223">
    <property type="entry name" value="ABCD_peroxisomal_ALDP"/>
    <property type="match status" value="1"/>
</dbReference>
<evidence type="ECO:0000259" key="10">
    <source>
        <dbReference type="PROSITE" id="PS50893"/>
    </source>
</evidence>
<evidence type="ECO:0000256" key="6">
    <source>
        <dbReference type="ARBA" id="ARBA00022840"/>
    </source>
</evidence>
<feature type="transmembrane region" description="Helical" evidence="9">
    <location>
        <begin position="198"/>
        <end position="217"/>
    </location>
</feature>
<dbReference type="PATRIC" id="fig|270351.10.peg.3895"/>
<dbReference type="GO" id="GO:0016887">
    <property type="term" value="F:ATP hydrolysis activity"/>
    <property type="evidence" value="ECO:0007669"/>
    <property type="project" value="InterPro"/>
</dbReference>
<dbReference type="InterPro" id="IPR050835">
    <property type="entry name" value="ABC_transporter_sub-D"/>
</dbReference>
<dbReference type="InterPro" id="IPR027417">
    <property type="entry name" value="P-loop_NTPase"/>
</dbReference>
<dbReference type="GO" id="GO:0140359">
    <property type="term" value="F:ABC-type transporter activity"/>
    <property type="evidence" value="ECO:0007669"/>
    <property type="project" value="InterPro"/>
</dbReference>
<reference evidence="12 13" key="1">
    <citation type="journal article" date="2015" name="Genome Announc.">
        <title>Complete Genome Sequence of Methylobacterium aquaticum Strain 22A, Isolated from Racomitrium japonicum Moss.</title>
        <authorList>
            <person name="Tani A."/>
            <person name="Ogura Y."/>
            <person name="Hayashi T."/>
            <person name="Kimbara K."/>
        </authorList>
    </citation>
    <scope>NUCLEOTIDE SEQUENCE [LARGE SCALE GENOMIC DNA]</scope>
    <source>
        <strain evidence="12 13">MA-22A</strain>
    </source>
</reference>
<keyword evidence="3" id="KW-0813">Transport</keyword>
<dbReference type="OrthoDB" id="9810134at2"/>
<feature type="transmembrane region" description="Helical" evidence="9">
    <location>
        <begin position="165"/>
        <end position="186"/>
    </location>
</feature>
<dbReference type="SUPFAM" id="SSF90123">
    <property type="entry name" value="ABC transporter transmembrane region"/>
    <property type="match status" value="1"/>
</dbReference>
<dbReference type="Pfam" id="PF06472">
    <property type="entry name" value="ABC_membrane_2"/>
    <property type="match status" value="1"/>
</dbReference>
<evidence type="ECO:0000256" key="8">
    <source>
        <dbReference type="ARBA" id="ARBA00023136"/>
    </source>
</evidence>
<dbReference type="KEGG" id="maqu:Maq22A_c20160"/>
<keyword evidence="8 9" id="KW-0472">Membrane</keyword>
<feature type="domain" description="ABC transmembrane type-1" evidence="11">
    <location>
        <begin position="48"/>
        <end position="346"/>
    </location>
</feature>
<proteinExistence type="inferred from homology"/>
<feature type="transmembrane region" description="Helical" evidence="9">
    <location>
        <begin position="82"/>
        <end position="108"/>
    </location>
</feature>
<dbReference type="PROSITE" id="PS50929">
    <property type="entry name" value="ABC_TM1F"/>
    <property type="match status" value="1"/>
</dbReference>
<protein>
    <submittedName>
        <fullName evidence="12">ABC transporter</fullName>
    </submittedName>
</protein>
<accession>A0A0C6FER3</accession>
<evidence type="ECO:0000256" key="5">
    <source>
        <dbReference type="ARBA" id="ARBA00022741"/>
    </source>
</evidence>
<evidence type="ECO:0000313" key="13">
    <source>
        <dbReference type="Proteomes" id="UP000061432"/>
    </source>
</evidence>
<organism evidence="12 13">
    <name type="scientific">Methylobacterium aquaticum</name>
    <dbReference type="NCBI Taxonomy" id="270351"/>
    <lineage>
        <taxon>Bacteria</taxon>
        <taxon>Pseudomonadati</taxon>
        <taxon>Pseudomonadota</taxon>
        <taxon>Alphaproteobacteria</taxon>
        <taxon>Hyphomicrobiales</taxon>
        <taxon>Methylobacteriaceae</taxon>
        <taxon>Methylobacterium</taxon>
    </lineage>
</organism>
<name>A0A0C6FER3_9HYPH</name>
<dbReference type="InterPro" id="IPR003593">
    <property type="entry name" value="AAA+_ATPase"/>
</dbReference>
<dbReference type="InterPro" id="IPR017871">
    <property type="entry name" value="ABC_transporter-like_CS"/>
</dbReference>
<dbReference type="PANTHER" id="PTHR11384:SF59">
    <property type="entry name" value="LYSOSOMAL COBALAMIN TRANSPORTER ABCD4"/>
    <property type="match status" value="1"/>
</dbReference>
<evidence type="ECO:0000313" key="12">
    <source>
        <dbReference type="EMBL" id="BAQ47083.1"/>
    </source>
</evidence>
<keyword evidence="4 9" id="KW-0812">Transmembrane</keyword>